<dbReference type="Proteomes" id="UP000027222">
    <property type="component" value="Unassembled WGS sequence"/>
</dbReference>
<evidence type="ECO:0000256" key="4">
    <source>
        <dbReference type="ARBA" id="ARBA00022525"/>
    </source>
</evidence>
<dbReference type="Pfam" id="PF01185">
    <property type="entry name" value="Hydrophobin"/>
    <property type="match status" value="1"/>
</dbReference>
<keyword evidence="6 7" id="KW-1015">Disulfide bond</keyword>
<dbReference type="PROSITE" id="PS00956">
    <property type="entry name" value="HYDROPHOBIN"/>
    <property type="match status" value="1"/>
</dbReference>
<accession>A0A067TEU6</accession>
<dbReference type="SMART" id="SM00075">
    <property type="entry name" value="HYDRO"/>
    <property type="match status" value="1"/>
</dbReference>
<evidence type="ECO:0000256" key="5">
    <source>
        <dbReference type="ARBA" id="ARBA00022729"/>
    </source>
</evidence>
<organism evidence="8 9">
    <name type="scientific">Galerina marginata (strain CBS 339.88)</name>
    <dbReference type="NCBI Taxonomy" id="685588"/>
    <lineage>
        <taxon>Eukaryota</taxon>
        <taxon>Fungi</taxon>
        <taxon>Dikarya</taxon>
        <taxon>Basidiomycota</taxon>
        <taxon>Agaricomycotina</taxon>
        <taxon>Agaricomycetes</taxon>
        <taxon>Agaricomycetidae</taxon>
        <taxon>Agaricales</taxon>
        <taxon>Agaricineae</taxon>
        <taxon>Strophariaceae</taxon>
        <taxon>Galerina</taxon>
    </lineage>
</organism>
<evidence type="ECO:0000256" key="1">
    <source>
        <dbReference type="ARBA" id="ARBA00004191"/>
    </source>
</evidence>
<dbReference type="CDD" id="cd23507">
    <property type="entry name" value="hydrophobin_I"/>
    <property type="match status" value="1"/>
</dbReference>
<dbReference type="AlphaFoldDB" id="A0A067TEU6"/>
<evidence type="ECO:0000256" key="3">
    <source>
        <dbReference type="ARBA" id="ARBA00022512"/>
    </source>
</evidence>
<reference evidence="9" key="1">
    <citation type="journal article" date="2014" name="Proc. Natl. Acad. Sci. U.S.A.">
        <title>Extensive sampling of basidiomycete genomes demonstrates inadequacy of the white-rot/brown-rot paradigm for wood decay fungi.</title>
        <authorList>
            <person name="Riley R."/>
            <person name="Salamov A.A."/>
            <person name="Brown D.W."/>
            <person name="Nagy L.G."/>
            <person name="Floudas D."/>
            <person name="Held B.W."/>
            <person name="Levasseur A."/>
            <person name="Lombard V."/>
            <person name="Morin E."/>
            <person name="Otillar R."/>
            <person name="Lindquist E.A."/>
            <person name="Sun H."/>
            <person name="LaButti K.M."/>
            <person name="Schmutz J."/>
            <person name="Jabbour D."/>
            <person name="Luo H."/>
            <person name="Baker S.E."/>
            <person name="Pisabarro A.G."/>
            <person name="Walton J.D."/>
            <person name="Blanchette R.A."/>
            <person name="Henrissat B."/>
            <person name="Martin F."/>
            <person name="Cullen D."/>
            <person name="Hibbett D.S."/>
            <person name="Grigoriev I.V."/>
        </authorList>
    </citation>
    <scope>NUCLEOTIDE SEQUENCE [LARGE SCALE GENOMIC DNA]</scope>
    <source>
        <strain evidence="9">CBS 339.88</strain>
    </source>
</reference>
<protein>
    <recommendedName>
        <fullName evidence="7">Hydrophobin</fullName>
    </recommendedName>
</protein>
<proteinExistence type="inferred from homology"/>
<comment type="similarity">
    <text evidence="2 7">Belongs to the fungal hydrophobin family.</text>
</comment>
<comment type="subcellular location">
    <subcellularLocation>
        <location evidence="1 7">Secreted</location>
        <location evidence="1 7">Cell wall</location>
    </subcellularLocation>
</comment>
<sequence length="54" mass="5287">CCNSVTHANDPAAAQILALLGVNIAGSYMVGLTCSPIFGLGVGASCSSQPVCCT</sequence>
<dbReference type="HOGENOM" id="CLU_105134_2_2_1"/>
<evidence type="ECO:0000313" key="9">
    <source>
        <dbReference type="Proteomes" id="UP000027222"/>
    </source>
</evidence>
<keyword evidence="4 7" id="KW-0964">Secreted</keyword>
<name>A0A067TEU6_GALM3</name>
<evidence type="ECO:0000313" key="8">
    <source>
        <dbReference type="EMBL" id="KDR77463.1"/>
    </source>
</evidence>
<evidence type="ECO:0000256" key="7">
    <source>
        <dbReference type="RuleBase" id="RU365009"/>
    </source>
</evidence>
<feature type="non-terminal residue" evidence="8">
    <location>
        <position position="54"/>
    </location>
</feature>
<evidence type="ECO:0000256" key="6">
    <source>
        <dbReference type="ARBA" id="ARBA00023157"/>
    </source>
</evidence>
<dbReference type="GO" id="GO:0005199">
    <property type="term" value="F:structural constituent of cell wall"/>
    <property type="evidence" value="ECO:0007669"/>
    <property type="project" value="InterPro"/>
</dbReference>
<dbReference type="EMBL" id="KL142376">
    <property type="protein sequence ID" value="KDR77463.1"/>
    <property type="molecule type" value="Genomic_DNA"/>
</dbReference>
<feature type="non-terminal residue" evidence="8">
    <location>
        <position position="1"/>
    </location>
</feature>
<keyword evidence="5 7" id="KW-0732">Signal</keyword>
<dbReference type="InterPro" id="IPR001338">
    <property type="entry name" value="Class_I_Hydrophobin"/>
</dbReference>
<keyword evidence="9" id="KW-1185">Reference proteome</keyword>
<dbReference type="InterPro" id="IPR019778">
    <property type="entry name" value="Class_I_Hydrophobin_CS"/>
</dbReference>
<dbReference type="OrthoDB" id="2990358at2759"/>
<keyword evidence="3 7" id="KW-0134">Cell wall</keyword>
<gene>
    <name evidence="8" type="ORF">GALMADRAFT_49164</name>
</gene>
<dbReference type="GO" id="GO:0009277">
    <property type="term" value="C:fungal-type cell wall"/>
    <property type="evidence" value="ECO:0007669"/>
    <property type="project" value="InterPro"/>
</dbReference>
<evidence type="ECO:0000256" key="2">
    <source>
        <dbReference type="ARBA" id="ARBA00010446"/>
    </source>
</evidence>